<evidence type="ECO:0000256" key="1">
    <source>
        <dbReference type="SAM" id="MobiDB-lite"/>
    </source>
</evidence>
<accession>A0ABN8YZL1</accession>
<proteinExistence type="predicted"/>
<protein>
    <submittedName>
        <fullName evidence="2">Uncharacterized protein</fullName>
    </submittedName>
</protein>
<name>A0ABN8YZL1_RANTA</name>
<keyword evidence="3" id="KW-1185">Reference proteome</keyword>
<feature type="region of interest" description="Disordered" evidence="1">
    <location>
        <begin position="164"/>
        <end position="183"/>
    </location>
</feature>
<dbReference type="EMBL" id="OX459962">
    <property type="protein sequence ID" value="CAI9167032.1"/>
    <property type="molecule type" value="Genomic_DNA"/>
</dbReference>
<sequence length="202" mass="21625">MLFLYKNTQVCYGVEYLHGSWNWSSGPWAIRVLGGERVVMDGGFPGCPPPWVRELASALSSDALRAWSLPVLHPVTSNLGSSLQAHPTLLRCIVGQGGFSGGSVVKNPPASEGDTGSIPGLRRFLGEGNGRPLQYSCLGNPLDRGAWWDRVAKRVRPDLVIKQHRETETEADRGRGPCVGAPPGSQEAPLSGICIVLMAEGP</sequence>
<feature type="compositionally biased region" description="Basic and acidic residues" evidence="1">
    <location>
        <begin position="164"/>
        <end position="175"/>
    </location>
</feature>
<organism evidence="2 3">
    <name type="scientific">Rangifer tarandus platyrhynchus</name>
    <name type="common">Svalbard reindeer</name>
    <dbReference type="NCBI Taxonomy" id="3082113"/>
    <lineage>
        <taxon>Eukaryota</taxon>
        <taxon>Metazoa</taxon>
        <taxon>Chordata</taxon>
        <taxon>Craniata</taxon>
        <taxon>Vertebrata</taxon>
        <taxon>Euteleostomi</taxon>
        <taxon>Mammalia</taxon>
        <taxon>Eutheria</taxon>
        <taxon>Laurasiatheria</taxon>
        <taxon>Artiodactyla</taxon>
        <taxon>Ruminantia</taxon>
        <taxon>Pecora</taxon>
        <taxon>Cervidae</taxon>
        <taxon>Odocoileinae</taxon>
        <taxon>Rangifer</taxon>
    </lineage>
</organism>
<dbReference type="Proteomes" id="UP001176941">
    <property type="component" value="Chromosome 26"/>
</dbReference>
<evidence type="ECO:0000313" key="3">
    <source>
        <dbReference type="Proteomes" id="UP001176941"/>
    </source>
</evidence>
<gene>
    <name evidence="2" type="ORF">MRATA1EN1_LOCUS15994</name>
</gene>
<evidence type="ECO:0000313" key="2">
    <source>
        <dbReference type="EMBL" id="CAI9167032.1"/>
    </source>
</evidence>
<reference evidence="2" key="1">
    <citation type="submission" date="2023-04" db="EMBL/GenBank/DDBJ databases">
        <authorList>
            <consortium name="ELIXIR-Norway"/>
        </authorList>
    </citation>
    <scope>NUCLEOTIDE SEQUENCE [LARGE SCALE GENOMIC DNA]</scope>
</reference>